<dbReference type="EMBL" id="JAGHQL010000104">
    <property type="protein sequence ID" value="KAH0538564.1"/>
    <property type="molecule type" value="Genomic_DNA"/>
</dbReference>
<sequence length="551" mass="58622">MVKIGSWRRGAVGLGGLALLLLLLLEGVGAVEGSLLARAAVMGLGSERNAESSMFCCALLSLQLGTKVSYPFSSHYKSQSQSYWSLQESLMTPTCRLTPTQPSDISLALRTLSKHHCSFAVRGGGHMAWAGAANIQDGIAIDMSAISSVEMDKGAGTVKVGAGARWDGVYDVLDGQGLGVSGGRVAGVGVAGIVIGGVLKLLLLPPWRSMKKGGRGNGNANLTHHPDLFRALKGGSNNFGILTSITLRTFPQGPIWGGLIINPISTAPKQVLALQEFVSASASDPYASVLNVYMHTQGTDLVLSSLVHTGGEVNADSLKAFAAIGPQLMNSMRVTRIGDIARELAAGAPNGMRQIFGTATFGNSAALFTSILNITDTVFAPLRNVSDLQYTTVFQPVTTAMTSKSAATGGNSMGLDPSMGNLVCTSSSFLERSPNTTPPLTRTLPFQNIVLDINIQWPLAEHDQLITNLIHTAVSQINALAKSMDLFNDYIYLNYAFQDQDPIASYGEGNLEELRRVSREVDPEGVFQRLVKGGFKLWREEEGEYLGEAEL</sequence>
<comment type="caution">
    <text evidence="7">The sequence shown here is derived from an EMBL/GenBank/DDBJ whole genome shotgun (WGS) entry which is preliminary data.</text>
</comment>
<proteinExistence type="inferred from homology"/>
<dbReference type="Gene3D" id="3.30.465.10">
    <property type="match status" value="2"/>
</dbReference>
<dbReference type="Pfam" id="PF01565">
    <property type="entry name" value="FAD_binding_4"/>
    <property type="match status" value="1"/>
</dbReference>
<dbReference type="InterPro" id="IPR016169">
    <property type="entry name" value="FAD-bd_PCMH_sub2"/>
</dbReference>
<organism evidence="7 8">
    <name type="scientific">Glutinoglossum americanum</name>
    <dbReference type="NCBI Taxonomy" id="1670608"/>
    <lineage>
        <taxon>Eukaryota</taxon>
        <taxon>Fungi</taxon>
        <taxon>Dikarya</taxon>
        <taxon>Ascomycota</taxon>
        <taxon>Pezizomycotina</taxon>
        <taxon>Geoglossomycetes</taxon>
        <taxon>Geoglossales</taxon>
        <taxon>Geoglossaceae</taxon>
        <taxon>Glutinoglossum</taxon>
    </lineage>
</organism>
<keyword evidence="5" id="KW-0732">Signal</keyword>
<feature type="domain" description="FAD-binding PCMH-type" evidence="6">
    <location>
        <begin position="89"/>
        <end position="252"/>
    </location>
</feature>
<evidence type="ECO:0000256" key="4">
    <source>
        <dbReference type="ARBA" id="ARBA00023002"/>
    </source>
</evidence>
<keyword evidence="8" id="KW-1185">Reference proteome</keyword>
<dbReference type="PANTHER" id="PTHR42973">
    <property type="entry name" value="BINDING OXIDOREDUCTASE, PUTATIVE (AFU_ORTHOLOGUE AFUA_1G17690)-RELATED"/>
    <property type="match status" value="1"/>
</dbReference>
<feature type="signal peptide" evidence="5">
    <location>
        <begin position="1"/>
        <end position="30"/>
    </location>
</feature>
<evidence type="ECO:0000256" key="3">
    <source>
        <dbReference type="ARBA" id="ARBA00022827"/>
    </source>
</evidence>
<evidence type="ECO:0000256" key="5">
    <source>
        <dbReference type="SAM" id="SignalP"/>
    </source>
</evidence>
<dbReference type="SUPFAM" id="SSF56176">
    <property type="entry name" value="FAD-binding/transporter-associated domain-like"/>
    <property type="match status" value="1"/>
</dbReference>
<evidence type="ECO:0000313" key="8">
    <source>
        <dbReference type="Proteomes" id="UP000698800"/>
    </source>
</evidence>
<reference evidence="7" key="1">
    <citation type="submission" date="2021-03" db="EMBL/GenBank/DDBJ databases">
        <title>Comparative genomics and phylogenomic investigation of the class Geoglossomycetes provide insights into ecological specialization and systematics.</title>
        <authorList>
            <person name="Melie T."/>
            <person name="Pirro S."/>
            <person name="Miller A.N."/>
            <person name="Quandt A."/>
        </authorList>
    </citation>
    <scope>NUCLEOTIDE SEQUENCE</scope>
    <source>
        <strain evidence="7">GBOQ0MN5Z8</strain>
    </source>
</reference>
<gene>
    <name evidence="7" type="ORF">FGG08_004852</name>
</gene>
<dbReference type="InterPro" id="IPR006094">
    <property type="entry name" value="Oxid_FAD_bind_N"/>
</dbReference>
<feature type="chain" id="PRO_5040508206" description="FAD-binding PCMH-type domain-containing protein" evidence="5">
    <location>
        <begin position="31"/>
        <end position="551"/>
    </location>
</feature>
<dbReference type="AlphaFoldDB" id="A0A9P8I1H6"/>
<dbReference type="Proteomes" id="UP000698800">
    <property type="component" value="Unassembled WGS sequence"/>
</dbReference>
<dbReference type="GO" id="GO:0071949">
    <property type="term" value="F:FAD binding"/>
    <property type="evidence" value="ECO:0007669"/>
    <property type="project" value="InterPro"/>
</dbReference>
<dbReference type="InterPro" id="IPR016166">
    <property type="entry name" value="FAD-bd_PCMH"/>
</dbReference>
<dbReference type="InterPro" id="IPR050416">
    <property type="entry name" value="FAD-linked_Oxidoreductase"/>
</dbReference>
<keyword evidence="4" id="KW-0560">Oxidoreductase</keyword>
<keyword evidence="3" id="KW-0274">FAD</keyword>
<evidence type="ECO:0000259" key="6">
    <source>
        <dbReference type="PROSITE" id="PS51387"/>
    </source>
</evidence>
<evidence type="ECO:0000313" key="7">
    <source>
        <dbReference type="EMBL" id="KAH0538564.1"/>
    </source>
</evidence>
<accession>A0A9P8I1H6</accession>
<keyword evidence="2" id="KW-0285">Flavoprotein</keyword>
<dbReference type="PANTHER" id="PTHR42973:SF13">
    <property type="entry name" value="FAD-BINDING PCMH-TYPE DOMAIN-CONTAINING PROTEIN"/>
    <property type="match status" value="1"/>
</dbReference>
<name>A0A9P8I1H6_9PEZI</name>
<dbReference type="OrthoDB" id="2151789at2759"/>
<comment type="similarity">
    <text evidence="1">Belongs to the oxygen-dependent FAD-linked oxidoreductase family.</text>
</comment>
<protein>
    <recommendedName>
        <fullName evidence="6">FAD-binding PCMH-type domain-containing protein</fullName>
    </recommendedName>
</protein>
<evidence type="ECO:0000256" key="2">
    <source>
        <dbReference type="ARBA" id="ARBA00022630"/>
    </source>
</evidence>
<dbReference type="InterPro" id="IPR036318">
    <property type="entry name" value="FAD-bd_PCMH-like_sf"/>
</dbReference>
<evidence type="ECO:0000256" key="1">
    <source>
        <dbReference type="ARBA" id="ARBA00005466"/>
    </source>
</evidence>
<dbReference type="PROSITE" id="PS51387">
    <property type="entry name" value="FAD_PCMH"/>
    <property type="match status" value="1"/>
</dbReference>
<dbReference type="GO" id="GO:0016491">
    <property type="term" value="F:oxidoreductase activity"/>
    <property type="evidence" value="ECO:0007669"/>
    <property type="project" value="UniProtKB-KW"/>
</dbReference>